<keyword evidence="2" id="KW-0131">Cell cycle</keyword>
<name>A0A8K0EKG4_BRALA</name>
<comment type="similarity">
    <text evidence="1">Belongs to the endosulfine family.</text>
</comment>
<reference evidence="5" key="1">
    <citation type="submission" date="2022-01" db="EMBL/GenBank/DDBJ databases">
        <authorList>
            <person name="Braso-Vives M."/>
        </authorList>
    </citation>
    <scope>NUCLEOTIDE SEQUENCE</scope>
</reference>
<accession>A0A8K0EKG4</accession>
<dbReference type="PANTHER" id="PTHR10358:SF6">
    <property type="entry name" value="ENDOSULFINE, ISOFORM A"/>
    <property type="match status" value="1"/>
</dbReference>
<evidence type="ECO:0000313" key="5">
    <source>
        <dbReference type="EMBL" id="CAH1254632.1"/>
    </source>
</evidence>
<evidence type="ECO:0000256" key="4">
    <source>
        <dbReference type="SAM" id="MobiDB-lite"/>
    </source>
</evidence>
<gene>
    <name evidence="5" type="primary">ENSA</name>
    <name evidence="5" type="ORF">BLAG_LOCUS13970</name>
</gene>
<dbReference type="GO" id="GO:0005737">
    <property type="term" value="C:cytoplasm"/>
    <property type="evidence" value="ECO:0007669"/>
    <property type="project" value="TreeGrafter"/>
</dbReference>
<dbReference type="OMA" id="FLCVDEM"/>
<dbReference type="AlphaFoldDB" id="A0A8K0EKG4"/>
<keyword evidence="6" id="KW-1185">Reference proteome</keyword>
<dbReference type="PANTHER" id="PTHR10358">
    <property type="entry name" value="ENDOSULFINE"/>
    <property type="match status" value="1"/>
</dbReference>
<evidence type="ECO:0000256" key="3">
    <source>
        <dbReference type="ARBA" id="ARBA00023272"/>
    </source>
</evidence>
<dbReference type="OrthoDB" id="5949865at2759"/>
<keyword evidence="3" id="KW-0650">Protein phosphatase inhibitor</keyword>
<evidence type="ECO:0000313" key="6">
    <source>
        <dbReference type="Proteomes" id="UP000838412"/>
    </source>
</evidence>
<feature type="region of interest" description="Disordered" evidence="4">
    <location>
        <begin position="1"/>
        <end position="62"/>
    </location>
</feature>
<keyword evidence="2" id="KW-0132">Cell division</keyword>
<dbReference type="EMBL" id="OV696687">
    <property type="protein sequence ID" value="CAH1254632.1"/>
    <property type="molecule type" value="Genomic_DNA"/>
</dbReference>
<protein>
    <submittedName>
        <fullName evidence="5">ENSA protein</fullName>
    </submittedName>
</protein>
<sequence length="162" mass="17784">MATDTARPPSMESGEAKELTPEQAEEAKLKAKYPALGHQQRPGGSDFLRKRLQKGPKYFDSGDYNMALAKTKKVPIRGNGARLQQPNPKEVTGDTIPTPDNVPARKPSLQTSKLVSDQPQITKPEAVVGLKKGDGDAGEEKKDEEKPEEQSTENQENQEHHS</sequence>
<feature type="compositionally biased region" description="Basic and acidic residues" evidence="4">
    <location>
        <begin position="131"/>
        <end position="149"/>
    </location>
</feature>
<evidence type="ECO:0000256" key="2">
    <source>
        <dbReference type="ARBA" id="ARBA00022776"/>
    </source>
</evidence>
<proteinExistence type="inferred from homology"/>
<feature type="region of interest" description="Disordered" evidence="4">
    <location>
        <begin position="75"/>
        <end position="162"/>
    </location>
</feature>
<organism evidence="5 6">
    <name type="scientific">Branchiostoma lanceolatum</name>
    <name type="common">Common lancelet</name>
    <name type="synonym">Amphioxus lanceolatum</name>
    <dbReference type="NCBI Taxonomy" id="7740"/>
    <lineage>
        <taxon>Eukaryota</taxon>
        <taxon>Metazoa</taxon>
        <taxon>Chordata</taxon>
        <taxon>Cephalochordata</taxon>
        <taxon>Leptocardii</taxon>
        <taxon>Amphioxiformes</taxon>
        <taxon>Branchiostomatidae</taxon>
        <taxon>Branchiostoma</taxon>
    </lineage>
</organism>
<dbReference type="InterPro" id="IPR006760">
    <property type="entry name" value="Endosulphine"/>
</dbReference>
<evidence type="ECO:0000256" key="1">
    <source>
        <dbReference type="ARBA" id="ARBA00010520"/>
    </source>
</evidence>
<feature type="compositionally biased region" description="Polar residues" evidence="4">
    <location>
        <begin position="108"/>
        <end position="121"/>
    </location>
</feature>
<dbReference type="Proteomes" id="UP000838412">
    <property type="component" value="Chromosome 2"/>
</dbReference>
<keyword evidence="2" id="KW-0498">Mitosis</keyword>
<dbReference type="GO" id="GO:0004864">
    <property type="term" value="F:protein phosphatase inhibitor activity"/>
    <property type="evidence" value="ECO:0007669"/>
    <property type="project" value="UniProtKB-KW"/>
</dbReference>
<feature type="compositionally biased region" description="Basic and acidic residues" evidence="4">
    <location>
        <begin position="14"/>
        <end position="29"/>
    </location>
</feature>